<feature type="transmembrane region" description="Helical" evidence="1">
    <location>
        <begin position="203"/>
        <end position="224"/>
    </location>
</feature>
<name>A0ABX4NYL3_9LEPT</name>
<evidence type="ECO:0000256" key="1">
    <source>
        <dbReference type="SAM" id="Phobius"/>
    </source>
</evidence>
<evidence type="ECO:0000313" key="2">
    <source>
        <dbReference type="EMBL" id="PJZ61794.1"/>
    </source>
</evidence>
<accession>A0ABX4NYL3</accession>
<feature type="transmembrane region" description="Helical" evidence="1">
    <location>
        <begin position="56"/>
        <end position="76"/>
    </location>
</feature>
<dbReference type="NCBIfam" id="TIGR04370">
    <property type="entry name" value="glyco_rpt_poly"/>
    <property type="match status" value="1"/>
</dbReference>
<keyword evidence="1" id="KW-0472">Membrane</keyword>
<keyword evidence="3" id="KW-1185">Reference proteome</keyword>
<keyword evidence="1" id="KW-0812">Transmembrane</keyword>
<sequence>MSLAIIAFGILNIVFSYVFLKKTSWILILIQLYWFFWMFISSLSLTGLFIPSDFTYFLYITLLSSVTIGAGIYKFYSILKKDELEKSKNQTNSLLRISDEAKEFYFFVFILLFVLPVVLFFFLKSLYINFSPGAMPPSMFRAHAFGIYGDSILFGKNKYLYYYSLAINPFILATLFLGAGFYLKLNRKRLLILGSALVAMDTLMMLGRFGFYYILVTLLLILIVKFIKDRENFRKFFTIPGLFAVLCGLVLIFSIGMLRGPRKMAGMKEFVSMYVIDYHTESFVMFDHELKNKDSLLHERTYGRTSLGGLERGFSFLLALFRIPFYFQIQSDLVGDYLHKNRLLGYTPEGQPKEYNAFGSVLFSLYKDGGILFTIIFGALFGFFVSKFSESIFDLNPFRLSILASLLFIGIFGIFQPVLSGPILLTILFLALFPFL</sequence>
<dbReference type="EMBL" id="NPDU01000025">
    <property type="protein sequence ID" value="PJZ61794.1"/>
    <property type="molecule type" value="Genomic_DNA"/>
</dbReference>
<organism evidence="2 3">
    <name type="scientific">Leptospira adleri</name>
    <dbReference type="NCBI Taxonomy" id="2023186"/>
    <lineage>
        <taxon>Bacteria</taxon>
        <taxon>Pseudomonadati</taxon>
        <taxon>Spirochaetota</taxon>
        <taxon>Spirochaetia</taxon>
        <taxon>Leptospirales</taxon>
        <taxon>Leptospiraceae</taxon>
        <taxon>Leptospira</taxon>
    </lineage>
</organism>
<proteinExistence type="predicted"/>
<reference evidence="2 3" key="1">
    <citation type="submission" date="2017-07" db="EMBL/GenBank/DDBJ databases">
        <title>Leptospira spp. isolated from tropical soils.</title>
        <authorList>
            <person name="Thibeaux R."/>
            <person name="Iraola G."/>
            <person name="Ferres I."/>
            <person name="Bierque E."/>
            <person name="Girault D."/>
            <person name="Soupe-Gilbert M.-E."/>
            <person name="Picardeau M."/>
            <person name="Goarant C."/>
        </authorList>
    </citation>
    <scope>NUCLEOTIDE SEQUENCE [LARGE SCALE GENOMIC DNA]</scope>
    <source>
        <strain evidence="2 3">FH2-B-D1</strain>
    </source>
</reference>
<dbReference type="Proteomes" id="UP000232149">
    <property type="component" value="Unassembled WGS sequence"/>
</dbReference>
<protein>
    <submittedName>
        <fullName evidence="2">Oligosaccharide repeat unit polymerase</fullName>
    </submittedName>
</protein>
<feature type="transmembrane region" description="Helical" evidence="1">
    <location>
        <begin position="104"/>
        <end position="123"/>
    </location>
</feature>
<feature type="transmembrane region" description="Helical" evidence="1">
    <location>
        <begin position="370"/>
        <end position="388"/>
    </location>
</feature>
<feature type="transmembrane region" description="Helical" evidence="1">
    <location>
        <begin position="26"/>
        <end position="49"/>
    </location>
</feature>
<evidence type="ECO:0000313" key="3">
    <source>
        <dbReference type="Proteomes" id="UP000232149"/>
    </source>
</evidence>
<feature type="transmembrane region" description="Helical" evidence="1">
    <location>
        <begin position="160"/>
        <end position="183"/>
    </location>
</feature>
<gene>
    <name evidence="2" type="ORF">CH376_11135</name>
</gene>
<keyword evidence="1" id="KW-1133">Transmembrane helix</keyword>
<feature type="transmembrane region" description="Helical" evidence="1">
    <location>
        <begin position="236"/>
        <end position="258"/>
    </location>
</feature>
<feature type="transmembrane region" description="Helical" evidence="1">
    <location>
        <begin position="400"/>
        <end position="433"/>
    </location>
</feature>
<comment type="caution">
    <text evidence="2">The sequence shown here is derived from an EMBL/GenBank/DDBJ whole genome shotgun (WGS) entry which is preliminary data.</text>
</comment>
<dbReference type="RefSeq" id="WP_100788072.1">
    <property type="nucleotide sequence ID" value="NZ_NPDU01000025.1"/>
</dbReference>